<accession>A0AAN8FKZ4</accession>
<dbReference type="Proteomes" id="UP001331761">
    <property type="component" value="Unassembled WGS sequence"/>
</dbReference>
<keyword evidence="2" id="KW-1133">Transmembrane helix</keyword>
<feature type="domain" description="SSD" evidence="3">
    <location>
        <begin position="142"/>
        <end position="238"/>
    </location>
</feature>
<dbReference type="GO" id="GO:0005886">
    <property type="term" value="C:plasma membrane"/>
    <property type="evidence" value="ECO:0007669"/>
    <property type="project" value="TreeGrafter"/>
</dbReference>
<dbReference type="InterPro" id="IPR000731">
    <property type="entry name" value="SSD"/>
</dbReference>
<keyword evidence="2" id="KW-0472">Membrane</keyword>
<evidence type="ECO:0000256" key="2">
    <source>
        <dbReference type="SAM" id="Phobius"/>
    </source>
</evidence>
<gene>
    <name evidence="4" type="ORF">GCK32_015333</name>
</gene>
<organism evidence="4 5">
    <name type="scientific">Trichostrongylus colubriformis</name>
    <name type="common">Black scour worm</name>
    <dbReference type="NCBI Taxonomy" id="6319"/>
    <lineage>
        <taxon>Eukaryota</taxon>
        <taxon>Metazoa</taxon>
        <taxon>Ecdysozoa</taxon>
        <taxon>Nematoda</taxon>
        <taxon>Chromadorea</taxon>
        <taxon>Rhabditida</taxon>
        <taxon>Rhabditina</taxon>
        <taxon>Rhabditomorpha</taxon>
        <taxon>Strongyloidea</taxon>
        <taxon>Trichostrongylidae</taxon>
        <taxon>Trichostrongylus</taxon>
    </lineage>
</organism>
<sequence length="238" mass="27042">MTSLHLTFQTKDGQSSFSNVCLRSTDGCTLHPLAYALEDDEPVLSAQFLLRYPLLIIGELVVDNALVFGGVTVDESKKDRNGNAPIEMAKAIRIFYLLESSFEAERWIDVFLEHMDNYRSNSSRLFWTSSKSLASEMERNSTLLIPFMPWTAMVLLVFCMAACSSRDVVRSQPWIGFFAMLNASMSTVAAMALLLYLRYPFLPLVFIMPFLVVSIGTDNMFLMLKSWRLAQEPDMELR</sequence>
<comment type="caution">
    <text evidence="4">The sequence shown here is derived from an EMBL/GenBank/DDBJ whole genome shotgun (WGS) entry which is preliminary data.</text>
</comment>
<dbReference type="PANTHER" id="PTHR10796">
    <property type="entry name" value="PATCHED-RELATED"/>
    <property type="match status" value="1"/>
</dbReference>
<dbReference type="AlphaFoldDB" id="A0AAN8FKZ4"/>
<evidence type="ECO:0000256" key="1">
    <source>
        <dbReference type="ARBA" id="ARBA00005585"/>
    </source>
</evidence>
<dbReference type="PROSITE" id="PS50156">
    <property type="entry name" value="SSD"/>
    <property type="match status" value="1"/>
</dbReference>
<comment type="similarity">
    <text evidence="1">Belongs to the patched family.</text>
</comment>
<reference evidence="4 5" key="1">
    <citation type="submission" date="2019-10" db="EMBL/GenBank/DDBJ databases">
        <title>Assembly and Annotation for the nematode Trichostrongylus colubriformis.</title>
        <authorList>
            <person name="Martin J."/>
        </authorList>
    </citation>
    <scope>NUCLEOTIDE SEQUENCE [LARGE SCALE GENOMIC DNA]</scope>
    <source>
        <strain evidence="4">G859</strain>
        <tissue evidence="4">Whole worm</tissue>
    </source>
</reference>
<name>A0AAN8FKZ4_TRICO</name>
<evidence type="ECO:0000313" key="4">
    <source>
        <dbReference type="EMBL" id="KAK5980677.1"/>
    </source>
</evidence>
<protein>
    <recommendedName>
        <fullName evidence="3">SSD domain-containing protein</fullName>
    </recommendedName>
</protein>
<dbReference type="InterPro" id="IPR053958">
    <property type="entry name" value="HMGCR/SNAP/NPC1-like_SSD"/>
</dbReference>
<keyword evidence="5" id="KW-1185">Reference proteome</keyword>
<dbReference type="GO" id="GO:0018996">
    <property type="term" value="P:molting cycle, collagen and cuticulin-based cuticle"/>
    <property type="evidence" value="ECO:0007669"/>
    <property type="project" value="TreeGrafter"/>
</dbReference>
<evidence type="ECO:0000313" key="5">
    <source>
        <dbReference type="Proteomes" id="UP001331761"/>
    </source>
</evidence>
<dbReference type="GO" id="GO:0006897">
    <property type="term" value="P:endocytosis"/>
    <property type="evidence" value="ECO:0007669"/>
    <property type="project" value="TreeGrafter"/>
</dbReference>
<dbReference type="SUPFAM" id="SSF82866">
    <property type="entry name" value="Multidrug efflux transporter AcrB transmembrane domain"/>
    <property type="match status" value="1"/>
</dbReference>
<feature type="transmembrane region" description="Helical" evidence="2">
    <location>
        <begin position="175"/>
        <end position="195"/>
    </location>
</feature>
<dbReference type="PANTHER" id="PTHR10796:SF96">
    <property type="entry name" value="PATCHED-RELATED PROTEIN 9"/>
    <property type="match status" value="1"/>
</dbReference>
<dbReference type="EMBL" id="WIXE01007144">
    <property type="protein sequence ID" value="KAK5980677.1"/>
    <property type="molecule type" value="Genomic_DNA"/>
</dbReference>
<dbReference type="GO" id="GO:0030659">
    <property type="term" value="C:cytoplasmic vesicle membrane"/>
    <property type="evidence" value="ECO:0007669"/>
    <property type="project" value="TreeGrafter"/>
</dbReference>
<proteinExistence type="inferred from homology"/>
<keyword evidence="2" id="KW-0812">Transmembrane</keyword>
<evidence type="ECO:0000259" key="3">
    <source>
        <dbReference type="PROSITE" id="PS50156"/>
    </source>
</evidence>
<dbReference type="InterPro" id="IPR051697">
    <property type="entry name" value="Patched_domain-protein"/>
</dbReference>
<feature type="transmembrane region" description="Helical" evidence="2">
    <location>
        <begin position="143"/>
        <end position="163"/>
    </location>
</feature>
<feature type="transmembrane region" description="Helical" evidence="2">
    <location>
        <begin position="201"/>
        <end position="222"/>
    </location>
</feature>
<dbReference type="Pfam" id="PF12349">
    <property type="entry name" value="Sterol-sensing"/>
    <property type="match status" value="1"/>
</dbReference>